<evidence type="ECO:0000313" key="1">
    <source>
        <dbReference type="EMBL" id="GAF70197.1"/>
    </source>
</evidence>
<name>X0S2M2_9ZZZZ</name>
<organism evidence="1">
    <name type="scientific">marine sediment metagenome</name>
    <dbReference type="NCBI Taxonomy" id="412755"/>
    <lineage>
        <taxon>unclassified sequences</taxon>
        <taxon>metagenomes</taxon>
        <taxon>ecological metagenomes</taxon>
    </lineage>
</organism>
<reference evidence="1" key="1">
    <citation type="journal article" date="2014" name="Front. Microbiol.">
        <title>High frequency of phylogenetically diverse reductive dehalogenase-homologous genes in deep subseafloor sedimentary metagenomes.</title>
        <authorList>
            <person name="Kawai M."/>
            <person name="Futagami T."/>
            <person name="Toyoda A."/>
            <person name="Takaki Y."/>
            <person name="Nishi S."/>
            <person name="Hori S."/>
            <person name="Arai W."/>
            <person name="Tsubouchi T."/>
            <person name="Morono Y."/>
            <person name="Uchiyama I."/>
            <person name="Ito T."/>
            <person name="Fujiyama A."/>
            <person name="Inagaki F."/>
            <person name="Takami H."/>
        </authorList>
    </citation>
    <scope>NUCLEOTIDE SEQUENCE</scope>
    <source>
        <strain evidence="1">Expedition CK06-06</strain>
    </source>
</reference>
<protein>
    <submittedName>
        <fullName evidence="1">Uncharacterized protein</fullName>
    </submittedName>
</protein>
<gene>
    <name evidence="1" type="ORF">S01H1_02663</name>
</gene>
<proteinExistence type="predicted"/>
<sequence length="108" mass="12526">MTNCPDYRDPDAIRRFVMDFMHSTGARRTELDYADWGSVYLRGDGFGPVDHAFASRQLEWDWSHVRDSSDEAFLDMAAEIQTCLRYRVALNDLKNQHAAAIKNRKNRA</sequence>
<dbReference type="AlphaFoldDB" id="X0S2M2"/>
<comment type="caution">
    <text evidence="1">The sequence shown here is derived from an EMBL/GenBank/DDBJ whole genome shotgun (WGS) entry which is preliminary data.</text>
</comment>
<dbReference type="EMBL" id="BARS01001319">
    <property type="protein sequence ID" value="GAF70197.1"/>
    <property type="molecule type" value="Genomic_DNA"/>
</dbReference>
<accession>X0S2M2</accession>